<evidence type="ECO:0000313" key="2">
    <source>
        <dbReference type="EMBL" id="KOY80542.1"/>
    </source>
</evidence>
<proteinExistence type="predicted"/>
<dbReference type="Gene3D" id="3.40.50.1240">
    <property type="entry name" value="Phosphoglycerate mutase-like"/>
    <property type="match status" value="1"/>
</dbReference>
<organism evidence="2 3">
    <name type="scientific">Lysinibacillus macroides</name>
    <dbReference type="NCBI Taxonomy" id="33935"/>
    <lineage>
        <taxon>Bacteria</taxon>
        <taxon>Bacillati</taxon>
        <taxon>Bacillota</taxon>
        <taxon>Bacilli</taxon>
        <taxon>Bacillales</taxon>
        <taxon>Bacillaceae</taxon>
        <taxon>Lysinibacillus</taxon>
    </lineage>
</organism>
<reference evidence="2 3" key="1">
    <citation type="submission" date="2015-07" db="EMBL/GenBank/DDBJ databases">
        <title>Genome sequencing project for genomic taxonomy and phylogenomics of Bacillus-like bacteria.</title>
        <authorList>
            <person name="Liu B."/>
            <person name="Wang J."/>
            <person name="Zhu Y."/>
            <person name="Liu G."/>
            <person name="Chen Q."/>
            <person name="Chen Z."/>
            <person name="Che J."/>
            <person name="Ge C."/>
            <person name="Shi H."/>
            <person name="Pan Z."/>
            <person name="Liu X."/>
        </authorList>
    </citation>
    <scope>NUCLEOTIDE SEQUENCE [LARGE SCALE GENOMIC DNA]</scope>
    <source>
        <strain evidence="2 3">DSM 54</strain>
    </source>
</reference>
<dbReference type="GO" id="GO:0004331">
    <property type="term" value="F:fructose-2,6-bisphosphate 2-phosphatase activity"/>
    <property type="evidence" value="ECO:0007669"/>
    <property type="project" value="TreeGrafter"/>
</dbReference>
<dbReference type="InterPro" id="IPR029033">
    <property type="entry name" value="His_PPase_superfam"/>
</dbReference>
<dbReference type="GO" id="GO:0045820">
    <property type="term" value="P:negative regulation of glycolytic process"/>
    <property type="evidence" value="ECO:0007669"/>
    <property type="project" value="TreeGrafter"/>
</dbReference>
<dbReference type="RefSeq" id="WP_053995783.1">
    <property type="nucleotide sequence ID" value="NZ_CP065643.1"/>
</dbReference>
<dbReference type="Pfam" id="PF00300">
    <property type="entry name" value="His_Phos_1"/>
    <property type="match status" value="1"/>
</dbReference>
<dbReference type="PANTHER" id="PTHR46517">
    <property type="entry name" value="FRUCTOSE-2,6-BISPHOSPHATASE TIGAR"/>
    <property type="match status" value="1"/>
</dbReference>
<gene>
    <name evidence="2" type="ORF">ADM90_15100</name>
</gene>
<dbReference type="CDD" id="cd07067">
    <property type="entry name" value="HP_PGM_like"/>
    <property type="match status" value="1"/>
</dbReference>
<dbReference type="OrthoDB" id="9783269at2"/>
<sequence>MGDIVTVRLIRHAPTTANIEKRYLGWTDAPLANPTALAVMDATVQQVYGSDLLRCQTTASYYFPHASYCADARLREMNFGAFEGKTYMDLQANPQYRAWLEDPNQTPPPQGERLATFTARVVAGFRSLPKDEDSYYLVVHGGVIRALLVVFAPTEQPFWSYHVPHDQQFTLTFTRQAWEEGARCISLLAGPIMAKPTM</sequence>
<dbReference type="SUPFAM" id="SSF53254">
    <property type="entry name" value="Phosphoglycerate mutase-like"/>
    <property type="match status" value="1"/>
</dbReference>
<dbReference type="GO" id="GO:0043456">
    <property type="term" value="P:regulation of pentose-phosphate shunt"/>
    <property type="evidence" value="ECO:0007669"/>
    <property type="project" value="TreeGrafter"/>
</dbReference>
<dbReference type="InterPro" id="IPR051695">
    <property type="entry name" value="Phosphoglycerate_Mutase"/>
</dbReference>
<dbReference type="GO" id="GO:0005829">
    <property type="term" value="C:cytosol"/>
    <property type="evidence" value="ECO:0007669"/>
    <property type="project" value="TreeGrafter"/>
</dbReference>
<dbReference type="PATRIC" id="fig|33935.3.peg.1748"/>
<evidence type="ECO:0000256" key="1">
    <source>
        <dbReference type="ARBA" id="ARBA00022801"/>
    </source>
</evidence>
<dbReference type="EMBL" id="LGCI01000010">
    <property type="protein sequence ID" value="KOY80542.1"/>
    <property type="molecule type" value="Genomic_DNA"/>
</dbReference>
<protein>
    <recommendedName>
        <fullName evidence="4">Alpha-ribazole phosphatase</fullName>
    </recommendedName>
</protein>
<evidence type="ECO:0008006" key="4">
    <source>
        <dbReference type="Google" id="ProtNLM"/>
    </source>
</evidence>
<dbReference type="Proteomes" id="UP000037977">
    <property type="component" value="Unassembled WGS sequence"/>
</dbReference>
<dbReference type="AlphaFoldDB" id="A0A0M9DHY4"/>
<dbReference type="PANTHER" id="PTHR46517:SF1">
    <property type="entry name" value="FRUCTOSE-2,6-BISPHOSPHATASE TIGAR"/>
    <property type="match status" value="1"/>
</dbReference>
<name>A0A0M9DHY4_9BACI</name>
<keyword evidence="3" id="KW-1185">Reference proteome</keyword>
<dbReference type="InterPro" id="IPR013078">
    <property type="entry name" value="His_Pase_superF_clade-1"/>
</dbReference>
<comment type="caution">
    <text evidence="2">The sequence shown here is derived from an EMBL/GenBank/DDBJ whole genome shotgun (WGS) entry which is preliminary data.</text>
</comment>
<dbReference type="STRING" id="33935.ADM90_15100"/>
<evidence type="ECO:0000313" key="3">
    <source>
        <dbReference type="Proteomes" id="UP000037977"/>
    </source>
</evidence>
<keyword evidence="1" id="KW-0378">Hydrolase</keyword>
<dbReference type="SMART" id="SM00855">
    <property type="entry name" value="PGAM"/>
    <property type="match status" value="1"/>
</dbReference>
<accession>A0A0M9DHY4</accession>